<sequence length="248" mass="29123">MNIEKKFKQYVRTRPTLPKIKITKNNLSERKIAIIVPYREDKNQDRKGQLKKFLTYMPVFLKRTNYKIYVIEQSDDGKRFNRGKLLNIGFQLAIKDGCTILITHDVDLLPNAELLPYYATYPKCPIHIANVLKDTPRYKVSHTVGGILSLTPKMIKKINGFPNNFWGWGNEDDALYNRLEKVTNKICFPIKGKITKLEHIDTKILKYKLNPRRWEDILDDMKNWKKDGMNSLTYKLIKQTGDIYLVDI</sequence>
<keyword evidence="7" id="KW-0735">Signal-anchor</keyword>
<comment type="pathway">
    <text evidence="2">Protein modification; protein glycosylation.</text>
</comment>
<dbReference type="GO" id="GO:0008378">
    <property type="term" value="F:galactosyltransferase activity"/>
    <property type="evidence" value="ECO:0007669"/>
    <property type="project" value="TreeGrafter"/>
</dbReference>
<keyword evidence="9" id="KW-0472">Membrane</keyword>
<dbReference type="Pfam" id="PF13733">
    <property type="entry name" value="Glyco_transf_7N"/>
    <property type="match status" value="1"/>
</dbReference>
<dbReference type="EMBL" id="MN740346">
    <property type="protein sequence ID" value="QHU01568.1"/>
    <property type="molecule type" value="Genomic_DNA"/>
</dbReference>
<dbReference type="AlphaFoldDB" id="A0A6C0JCV2"/>
<evidence type="ECO:0000256" key="5">
    <source>
        <dbReference type="ARBA" id="ARBA00022679"/>
    </source>
</evidence>
<keyword evidence="10" id="KW-0325">Glycoprotein</keyword>
<dbReference type="UniPathway" id="UPA00378"/>
<dbReference type="GO" id="GO:0016020">
    <property type="term" value="C:membrane"/>
    <property type="evidence" value="ECO:0007669"/>
    <property type="project" value="UniProtKB-SubCell"/>
</dbReference>
<feature type="domain" description="Galactosyltransferase N-terminal" evidence="12">
    <location>
        <begin position="27"/>
        <end position="114"/>
    </location>
</feature>
<keyword evidence="8" id="KW-1133">Transmembrane helix</keyword>
<evidence type="ECO:0000256" key="10">
    <source>
        <dbReference type="ARBA" id="ARBA00023180"/>
    </source>
</evidence>
<dbReference type="InterPro" id="IPR027791">
    <property type="entry name" value="Galactosyl_T_C"/>
</dbReference>
<dbReference type="PANTHER" id="PTHR19300">
    <property type="entry name" value="BETA-1,4-GALACTOSYLTRANSFERASE"/>
    <property type="match status" value="1"/>
</dbReference>
<dbReference type="InterPro" id="IPR003859">
    <property type="entry name" value="Galactosyl_T"/>
</dbReference>
<organism evidence="13">
    <name type="scientific">viral metagenome</name>
    <dbReference type="NCBI Taxonomy" id="1070528"/>
    <lineage>
        <taxon>unclassified sequences</taxon>
        <taxon>metagenomes</taxon>
        <taxon>organismal metagenomes</taxon>
    </lineage>
</organism>
<keyword evidence="6" id="KW-0812">Transmembrane</keyword>
<dbReference type="Pfam" id="PF02709">
    <property type="entry name" value="Glyco_transf_7C"/>
    <property type="match status" value="1"/>
</dbReference>
<evidence type="ECO:0008006" key="14">
    <source>
        <dbReference type="Google" id="ProtNLM"/>
    </source>
</evidence>
<dbReference type="InterPro" id="IPR029044">
    <property type="entry name" value="Nucleotide-diphossugar_trans"/>
</dbReference>
<evidence type="ECO:0000256" key="2">
    <source>
        <dbReference type="ARBA" id="ARBA00004922"/>
    </source>
</evidence>
<proteinExistence type="inferred from homology"/>
<evidence type="ECO:0000256" key="9">
    <source>
        <dbReference type="ARBA" id="ARBA00023136"/>
    </source>
</evidence>
<evidence type="ECO:0000256" key="1">
    <source>
        <dbReference type="ARBA" id="ARBA00004606"/>
    </source>
</evidence>
<evidence type="ECO:0000256" key="7">
    <source>
        <dbReference type="ARBA" id="ARBA00022968"/>
    </source>
</evidence>
<evidence type="ECO:0000259" key="12">
    <source>
        <dbReference type="Pfam" id="PF13733"/>
    </source>
</evidence>
<comment type="subcellular location">
    <subcellularLocation>
        <location evidence="1">Membrane</location>
        <topology evidence="1">Single-pass type II membrane protein</topology>
    </subcellularLocation>
</comment>
<evidence type="ECO:0000256" key="4">
    <source>
        <dbReference type="ARBA" id="ARBA00022676"/>
    </source>
</evidence>
<comment type="similarity">
    <text evidence="3">Belongs to the glycosyltransferase 7 family.</text>
</comment>
<protein>
    <recommendedName>
        <fullName evidence="14">Galactosyltransferase C-terminal domain-containing protein</fullName>
    </recommendedName>
</protein>
<dbReference type="InterPro" id="IPR027995">
    <property type="entry name" value="Galactosyl_T_N"/>
</dbReference>
<dbReference type="SUPFAM" id="SSF53448">
    <property type="entry name" value="Nucleotide-diphospho-sugar transferases"/>
    <property type="match status" value="1"/>
</dbReference>
<dbReference type="GO" id="GO:0005975">
    <property type="term" value="P:carbohydrate metabolic process"/>
    <property type="evidence" value="ECO:0007669"/>
    <property type="project" value="InterPro"/>
</dbReference>
<evidence type="ECO:0000256" key="8">
    <source>
        <dbReference type="ARBA" id="ARBA00022989"/>
    </source>
</evidence>
<evidence type="ECO:0000313" key="13">
    <source>
        <dbReference type="EMBL" id="QHU01568.1"/>
    </source>
</evidence>
<evidence type="ECO:0000256" key="3">
    <source>
        <dbReference type="ARBA" id="ARBA00005735"/>
    </source>
</evidence>
<keyword evidence="4" id="KW-0328">Glycosyltransferase</keyword>
<name>A0A6C0JCV2_9ZZZZ</name>
<evidence type="ECO:0000259" key="11">
    <source>
        <dbReference type="Pfam" id="PF02709"/>
    </source>
</evidence>
<dbReference type="PANTHER" id="PTHR19300:SF57">
    <property type="entry name" value="BETA-1,4-N-ACETYLGALACTOSAMINYLTRANSFERASE"/>
    <property type="match status" value="1"/>
</dbReference>
<keyword evidence="5" id="KW-0808">Transferase</keyword>
<reference evidence="13" key="1">
    <citation type="journal article" date="2020" name="Nature">
        <title>Giant virus diversity and host interactions through global metagenomics.</title>
        <authorList>
            <person name="Schulz F."/>
            <person name="Roux S."/>
            <person name="Paez-Espino D."/>
            <person name="Jungbluth S."/>
            <person name="Walsh D.A."/>
            <person name="Denef V.J."/>
            <person name="McMahon K.D."/>
            <person name="Konstantinidis K.T."/>
            <person name="Eloe-Fadrosh E.A."/>
            <person name="Kyrpides N.C."/>
            <person name="Woyke T."/>
        </authorList>
    </citation>
    <scope>NUCLEOTIDE SEQUENCE</scope>
    <source>
        <strain evidence="13">GVMAG-M-3300025874-2</strain>
    </source>
</reference>
<dbReference type="Gene3D" id="3.90.550.10">
    <property type="entry name" value="Spore Coat Polysaccharide Biosynthesis Protein SpsA, Chain A"/>
    <property type="match status" value="1"/>
</dbReference>
<dbReference type="PRINTS" id="PR02050">
    <property type="entry name" value="B14GALTRFASE"/>
</dbReference>
<evidence type="ECO:0000256" key="6">
    <source>
        <dbReference type="ARBA" id="ARBA00022692"/>
    </source>
</evidence>
<accession>A0A6C0JCV2</accession>
<dbReference type="GO" id="GO:0005794">
    <property type="term" value="C:Golgi apparatus"/>
    <property type="evidence" value="ECO:0007669"/>
    <property type="project" value="TreeGrafter"/>
</dbReference>
<feature type="domain" description="Galactosyltransferase C-terminal" evidence="11">
    <location>
        <begin position="135"/>
        <end position="199"/>
    </location>
</feature>